<evidence type="ECO:0000256" key="1">
    <source>
        <dbReference type="SAM" id="MobiDB-lite"/>
    </source>
</evidence>
<dbReference type="InterPro" id="IPR046059">
    <property type="entry name" value="DUF6017"/>
</dbReference>
<accession>A0A413Q052</accession>
<comment type="caution">
    <text evidence="4">The sequence shown here is derived from an EMBL/GenBank/DDBJ whole genome shotgun (WGS) entry which is preliminary data.</text>
</comment>
<dbReference type="InterPro" id="IPR010724">
    <property type="entry name" value="RepA_N"/>
</dbReference>
<proteinExistence type="predicted"/>
<feature type="compositionally biased region" description="Basic and acidic residues" evidence="1">
    <location>
        <begin position="160"/>
        <end position="171"/>
    </location>
</feature>
<dbReference type="Proteomes" id="UP000286561">
    <property type="component" value="Unassembled WGS sequence"/>
</dbReference>
<evidence type="ECO:0000313" key="4">
    <source>
        <dbReference type="EMBL" id="RGZ84959.1"/>
    </source>
</evidence>
<evidence type="ECO:0000259" key="2">
    <source>
        <dbReference type="Pfam" id="PF06970"/>
    </source>
</evidence>
<evidence type="ECO:0000313" key="5">
    <source>
        <dbReference type="Proteomes" id="UP000286561"/>
    </source>
</evidence>
<evidence type="ECO:0000259" key="3">
    <source>
        <dbReference type="Pfam" id="PF19481"/>
    </source>
</evidence>
<name>A0A413Q052_9FIRM</name>
<dbReference type="EMBL" id="QSEP01000012">
    <property type="protein sequence ID" value="RGZ84959.1"/>
    <property type="molecule type" value="Genomic_DNA"/>
</dbReference>
<dbReference type="Pfam" id="PF06970">
    <property type="entry name" value="RepA_N"/>
    <property type="match status" value="1"/>
</dbReference>
<protein>
    <submittedName>
        <fullName evidence="4">Replication initiator A domain-containing protein</fullName>
    </submittedName>
</protein>
<sequence length="311" mass="36328">MGTQDNTYEFPYHYGEEAESYSFYRVPKVLFTNTQFKSLSCEAKLLYGLLLDRMQLSIKNWWLDEEGKVYIYFSQEQISGMMGCGLKKVGNLLAELDSRKGIGLITRIRQGLGRPDKIYVRKCTQQDMYKRNIQTRQNDISGNAKMTGTDMSEMPGNDTEDNKTEISDTDRSDTEYLSFYSEESEEMHRKRMERELYHQMILNNIGYEYLVDVYNRDMLNEIVELIVDTVCSEQEMLRIGGDRKPKDVVKSQFLKLNSEHIRFVLKCLKENTSKVINIRQYLLTVLYNAPLTISNYYSALVQHDMYGGSED</sequence>
<gene>
    <name evidence="4" type="ORF">DW972_03865</name>
</gene>
<feature type="domain" description="DUF6017" evidence="3">
    <location>
        <begin position="193"/>
        <end position="308"/>
    </location>
</feature>
<feature type="compositionally biased region" description="Polar residues" evidence="1">
    <location>
        <begin position="140"/>
        <end position="150"/>
    </location>
</feature>
<dbReference type="AlphaFoldDB" id="A0A413Q052"/>
<dbReference type="Pfam" id="PF19481">
    <property type="entry name" value="DUF6017"/>
    <property type="match status" value="1"/>
</dbReference>
<feature type="domain" description="Replication initiator A N-terminal" evidence="2">
    <location>
        <begin position="22"/>
        <end position="96"/>
    </location>
</feature>
<organism evidence="4 5">
    <name type="scientific">Anaerobutyricum hallii</name>
    <dbReference type="NCBI Taxonomy" id="39488"/>
    <lineage>
        <taxon>Bacteria</taxon>
        <taxon>Bacillati</taxon>
        <taxon>Bacillota</taxon>
        <taxon>Clostridia</taxon>
        <taxon>Lachnospirales</taxon>
        <taxon>Lachnospiraceae</taxon>
        <taxon>Anaerobutyricum</taxon>
    </lineage>
</organism>
<reference evidence="4 5" key="1">
    <citation type="submission" date="2018-08" db="EMBL/GenBank/DDBJ databases">
        <title>A genome reference for cultivated species of the human gut microbiota.</title>
        <authorList>
            <person name="Zou Y."/>
            <person name="Xue W."/>
            <person name="Luo G."/>
        </authorList>
    </citation>
    <scope>NUCLEOTIDE SEQUENCE [LARGE SCALE GENOMIC DNA]</scope>
    <source>
        <strain evidence="4 5">AM48-23BH</strain>
    </source>
</reference>
<feature type="region of interest" description="Disordered" evidence="1">
    <location>
        <begin position="140"/>
        <end position="171"/>
    </location>
</feature>